<protein>
    <recommendedName>
        <fullName evidence="2">DUF2141 domain-containing protein</fullName>
    </recommendedName>
</protein>
<evidence type="ECO:0000313" key="1">
    <source>
        <dbReference type="EMBL" id="KKK84831.1"/>
    </source>
</evidence>
<dbReference type="EMBL" id="LAZR01051587">
    <property type="protein sequence ID" value="KKK84831.1"/>
    <property type="molecule type" value="Genomic_DNA"/>
</dbReference>
<comment type="caution">
    <text evidence="1">The sequence shown here is derived from an EMBL/GenBank/DDBJ whole genome shotgun (WGS) entry which is preliminary data.</text>
</comment>
<name>A0A0F9BK99_9ZZZZ</name>
<sequence>KFPKTLKEEDSMEVILNDIPPGTYTISILDDEDKNDKMNFNLLRMPREGYGFSNNIVPRHKSPPYEECSFQVDEKNVYLKIEIQYFREKS</sequence>
<feature type="non-terminal residue" evidence="1">
    <location>
        <position position="1"/>
    </location>
</feature>
<organism evidence="1">
    <name type="scientific">marine sediment metagenome</name>
    <dbReference type="NCBI Taxonomy" id="412755"/>
    <lineage>
        <taxon>unclassified sequences</taxon>
        <taxon>metagenomes</taxon>
        <taxon>ecological metagenomes</taxon>
    </lineage>
</organism>
<gene>
    <name evidence="1" type="ORF">LCGC14_2779370</name>
</gene>
<accession>A0A0F9BK99</accession>
<reference evidence="1" key="1">
    <citation type="journal article" date="2015" name="Nature">
        <title>Complex archaea that bridge the gap between prokaryotes and eukaryotes.</title>
        <authorList>
            <person name="Spang A."/>
            <person name="Saw J.H."/>
            <person name="Jorgensen S.L."/>
            <person name="Zaremba-Niedzwiedzka K."/>
            <person name="Martijn J."/>
            <person name="Lind A.E."/>
            <person name="van Eijk R."/>
            <person name="Schleper C."/>
            <person name="Guy L."/>
            <person name="Ettema T.J."/>
        </authorList>
    </citation>
    <scope>NUCLEOTIDE SEQUENCE</scope>
</reference>
<dbReference type="Pfam" id="PF09912">
    <property type="entry name" value="DUF2141"/>
    <property type="match status" value="1"/>
</dbReference>
<dbReference type="InterPro" id="IPR018673">
    <property type="entry name" value="DUF2141"/>
</dbReference>
<dbReference type="AlphaFoldDB" id="A0A0F9BK99"/>
<evidence type="ECO:0008006" key="2">
    <source>
        <dbReference type="Google" id="ProtNLM"/>
    </source>
</evidence>
<proteinExistence type="predicted"/>